<comment type="cofactor">
    <cofactor evidence="4">
        <name>Zn(2+)</name>
        <dbReference type="ChEBI" id="CHEBI:29105"/>
    </cofactor>
</comment>
<evidence type="ECO:0000256" key="2">
    <source>
        <dbReference type="ARBA" id="ARBA00022833"/>
    </source>
</evidence>
<dbReference type="PANTHER" id="PTHR43401">
    <property type="entry name" value="L-THREONINE 3-DEHYDROGENASE"/>
    <property type="match status" value="1"/>
</dbReference>
<gene>
    <name evidence="7" type="ORF">H9726_04640</name>
</gene>
<evidence type="ECO:0000313" key="7">
    <source>
        <dbReference type="EMBL" id="HIZ09760.1"/>
    </source>
</evidence>
<dbReference type="InterPro" id="IPR002328">
    <property type="entry name" value="ADH_Zn_CS"/>
</dbReference>
<evidence type="ECO:0000256" key="1">
    <source>
        <dbReference type="ARBA" id="ARBA00022723"/>
    </source>
</evidence>
<keyword evidence="1 4" id="KW-0479">Metal-binding</keyword>
<dbReference type="SUPFAM" id="SSF50129">
    <property type="entry name" value="GroES-like"/>
    <property type="match status" value="1"/>
</dbReference>
<dbReference type="InterPro" id="IPR036291">
    <property type="entry name" value="NAD(P)-bd_dom_sf"/>
</dbReference>
<comment type="similarity">
    <text evidence="4">Belongs to the zinc-containing alcohol dehydrogenase family.</text>
</comment>
<dbReference type="InterPro" id="IPR013149">
    <property type="entry name" value="ADH-like_C"/>
</dbReference>
<dbReference type="AlphaFoldDB" id="A0A9D2IHZ9"/>
<dbReference type="InterPro" id="IPR050129">
    <property type="entry name" value="Zn_alcohol_dh"/>
</dbReference>
<protein>
    <submittedName>
        <fullName evidence="7">Zinc-dependent alcohol dehydrogenase family protein</fullName>
    </submittedName>
</protein>
<dbReference type="EMBL" id="DXCF01000025">
    <property type="protein sequence ID" value="HIZ09760.1"/>
    <property type="molecule type" value="Genomic_DNA"/>
</dbReference>
<keyword evidence="2 4" id="KW-0862">Zinc</keyword>
<dbReference type="InterPro" id="IPR011032">
    <property type="entry name" value="GroES-like_sf"/>
</dbReference>
<evidence type="ECO:0000259" key="5">
    <source>
        <dbReference type="Pfam" id="PF00107"/>
    </source>
</evidence>
<feature type="domain" description="Alcohol dehydrogenase-like N-terminal" evidence="6">
    <location>
        <begin position="28"/>
        <end position="138"/>
    </location>
</feature>
<feature type="domain" description="Alcohol dehydrogenase-like C-terminal" evidence="5">
    <location>
        <begin position="178"/>
        <end position="297"/>
    </location>
</feature>
<reference evidence="7" key="2">
    <citation type="submission" date="2021-04" db="EMBL/GenBank/DDBJ databases">
        <authorList>
            <person name="Gilroy R."/>
        </authorList>
    </citation>
    <scope>NUCLEOTIDE SEQUENCE</scope>
    <source>
        <strain evidence="7">CHK192-19661</strain>
    </source>
</reference>
<dbReference type="Gene3D" id="3.90.180.10">
    <property type="entry name" value="Medium-chain alcohol dehydrogenases, catalytic domain"/>
    <property type="match status" value="1"/>
</dbReference>
<evidence type="ECO:0000256" key="3">
    <source>
        <dbReference type="ARBA" id="ARBA00023002"/>
    </source>
</evidence>
<name>A0A9D2IHZ9_9FIRM</name>
<dbReference type="SUPFAM" id="SSF51735">
    <property type="entry name" value="NAD(P)-binding Rossmann-fold domains"/>
    <property type="match status" value="1"/>
</dbReference>
<evidence type="ECO:0000259" key="6">
    <source>
        <dbReference type="Pfam" id="PF08240"/>
    </source>
</evidence>
<dbReference type="GO" id="GO:0008270">
    <property type="term" value="F:zinc ion binding"/>
    <property type="evidence" value="ECO:0007669"/>
    <property type="project" value="InterPro"/>
</dbReference>
<dbReference type="Pfam" id="PF00107">
    <property type="entry name" value="ADH_zinc_N"/>
    <property type="match status" value="1"/>
</dbReference>
<reference evidence="7" key="1">
    <citation type="journal article" date="2021" name="PeerJ">
        <title>Extensive microbial diversity within the chicken gut microbiome revealed by metagenomics and culture.</title>
        <authorList>
            <person name="Gilroy R."/>
            <person name="Ravi A."/>
            <person name="Getino M."/>
            <person name="Pursley I."/>
            <person name="Horton D.L."/>
            <person name="Alikhan N.F."/>
            <person name="Baker D."/>
            <person name="Gharbi K."/>
            <person name="Hall N."/>
            <person name="Watson M."/>
            <person name="Adriaenssens E.M."/>
            <person name="Foster-Nyarko E."/>
            <person name="Jarju S."/>
            <person name="Secka A."/>
            <person name="Antonio M."/>
            <person name="Oren A."/>
            <person name="Chaudhuri R.R."/>
            <person name="La Ragione R."/>
            <person name="Hildebrand F."/>
            <person name="Pallen M.J."/>
        </authorList>
    </citation>
    <scope>NUCLEOTIDE SEQUENCE</scope>
    <source>
        <strain evidence="7">CHK192-19661</strain>
    </source>
</reference>
<dbReference type="InterPro" id="IPR013154">
    <property type="entry name" value="ADH-like_N"/>
</dbReference>
<comment type="caution">
    <text evidence="7">The sequence shown here is derived from an EMBL/GenBank/DDBJ whole genome shotgun (WGS) entry which is preliminary data.</text>
</comment>
<accession>A0A9D2IHZ9</accession>
<evidence type="ECO:0000256" key="4">
    <source>
        <dbReference type="RuleBase" id="RU361277"/>
    </source>
</evidence>
<organism evidence="7 8">
    <name type="scientific">Candidatus Borkfalkia avicola</name>
    <dbReference type="NCBI Taxonomy" id="2838503"/>
    <lineage>
        <taxon>Bacteria</taxon>
        <taxon>Bacillati</taxon>
        <taxon>Bacillota</taxon>
        <taxon>Clostridia</taxon>
        <taxon>Christensenellales</taxon>
        <taxon>Christensenellaceae</taxon>
        <taxon>Candidatus Borkfalkia</taxon>
    </lineage>
</organism>
<dbReference type="Proteomes" id="UP000824025">
    <property type="component" value="Unassembled WGS sequence"/>
</dbReference>
<dbReference type="GO" id="GO:0016491">
    <property type="term" value="F:oxidoreductase activity"/>
    <property type="evidence" value="ECO:0007669"/>
    <property type="project" value="UniProtKB-KW"/>
</dbReference>
<dbReference type="PANTHER" id="PTHR43401:SF2">
    <property type="entry name" value="L-THREONINE 3-DEHYDROGENASE"/>
    <property type="match status" value="1"/>
</dbReference>
<proteinExistence type="inferred from homology"/>
<dbReference type="Pfam" id="PF08240">
    <property type="entry name" value="ADH_N"/>
    <property type="match status" value="1"/>
</dbReference>
<sequence length="343" mass="36767">MEAMMKAAVFHGKHDIRVENIPVPQIKEDEVLVKVAYCGVCGTDVHIYEGDKGCAEVHPPIVLGHEFAGTVVAVGGAVKNRKEGDRVDVDPNVLCEACPYCLSAKGHFCEHMTGIGTMVNGGFAEYVAVPAKQTHLVSDGCSLMKAAMTEPLACCLHGIDMCDIRPGDRVCVIGAGMIGLIMLQLAKLSGAAFVAVSEPVAAKRQEAEKLGADLCLDPSSMPEDDFLSLCGKYDFNCVIECAGLTRTIEQAVRIAGKKATVMMFGLTKPDDAISLKPYDVFSKELTLRSSYINPYTQARALALIENGRVDVSGMVCEPISLEKLGEVLASPQLRARGKYVVKL</sequence>
<evidence type="ECO:0000313" key="8">
    <source>
        <dbReference type="Proteomes" id="UP000824025"/>
    </source>
</evidence>
<keyword evidence="3" id="KW-0560">Oxidoreductase</keyword>
<dbReference type="PROSITE" id="PS00059">
    <property type="entry name" value="ADH_ZINC"/>
    <property type="match status" value="1"/>
</dbReference>
<dbReference type="CDD" id="cd08234">
    <property type="entry name" value="threonine_DH_like"/>
    <property type="match status" value="1"/>
</dbReference>
<dbReference type="Gene3D" id="3.40.50.720">
    <property type="entry name" value="NAD(P)-binding Rossmann-like Domain"/>
    <property type="match status" value="1"/>
</dbReference>